<dbReference type="SUPFAM" id="SSF56672">
    <property type="entry name" value="DNA/RNA polymerases"/>
    <property type="match status" value="1"/>
</dbReference>
<gene>
    <name evidence="2" type="ORF">NE237_020303</name>
</gene>
<proteinExistence type="predicted"/>
<evidence type="ECO:0000313" key="2">
    <source>
        <dbReference type="EMBL" id="KAJ4960393.1"/>
    </source>
</evidence>
<organism evidence="2 3">
    <name type="scientific">Protea cynaroides</name>
    <dbReference type="NCBI Taxonomy" id="273540"/>
    <lineage>
        <taxon>Eukaryota</taxon>
        <taxon>Viridiplantae</taxon>
        <taxon>Streptophyta</taxon>
        <taxon>Embryophyta</taxon>
        <taxon>Tracheophyta</taxon>
        <taxon>Spermatophyta</taxon>
        <taxon>Magnoliopsida</taxon>
        <taxon>Proteales</taxon>
        <taxon>Proteaceae</taxon>
        <taxon>Protea</taxon>
    </lineage>
</organism>
<dbReference type="Proteomes" id="UP001141806">
    <property type="component" value="Unassembled WGS sequence"/>
</dbReference>
<dbReference type="AlphaFoldDB" id="A0A9Q0K3R5"/>
<reference evidence="2" key="1">
    <citation type="journal article" date="2023" name="Plant J.">
        <title>The genome of the king protea, Protea cynaroides.</title>
        <authorList>
            <person name="Chang J."/>
            <person name="Duong T.A."/>
            <person name="Schoeman C."/>
            <person name="Ma X."/>
            <person name="Roodt D."/>
            <person name="Barker N."/>
            <person name="Li Z."/>
            <person name="Van de Peer Y."/>
            <person name="Mizrachi E."/>
        </authorList>
    </citation>
    <scope>NUCLEOTIDE SEQUENCE</scope>
    <source>
        <tissue evidence="2">Young leaves</tissue>
    </source>
</reference>
<accession>A0A9Q0K3R5</accession>
<sequence>MPYLGTLGITLDEGRLCMIPTINVKTIVPILSALQLVKGVKKGEETFVAALDGDEENGSKDQPWHWTRECQEAFEDLKGAIMADSVVTLPDHAKPFQVHTDASDYAIGGVLMQEGHPIAYESRKLNDTELKYTVQGKKMTAIVHYLCLWRHYLLRSKFIV</sequence>
<feature type="domain" description="Reverse transcriptase/retrotransposon-derived protein RNase H-like" evidence="1">
    <location>
        <begin position="66"/>
        <end position="160"/>
    </location>
</feature>
<evidence type="ECO:0000259" key="1">
    <source>
        <dbReference type="Pfam" id="PF17919"/>
    </source>
</evidence>
<name>A0A9Q0K3R5_9MAGN</name>
<dbReference type="PANTHER" id="PTHR34072">
    <property type="entry name" value="ENZYMATIC POLYPROTEIN-RELATED"/>
    <property type="match status" value="1"/>
</dbReference>
<dbReference type="InterPro" id="IPR041577">
    <property type="entry name" value="RT_RNaseH_2"/>
</dbReference>
<dbReference type="PANTHER" id="PTHR34072:SF41">
    <property type="entry name" value="REVERSE TRANSCRIPTASE_RETROTRANSPOSON-DERIVED PROTEIN RNASE H-LIKE DOMAIN-CONTAINING PROTEIN"/>
    <property type="match status" value="1"/>
</dbReference>
<dbReference type="InterPro" id="IPR043502">
    <property type="entry name" value="DNA/RNA_pol_sf"/>
</dbReference>
<keyword evidence="3" id="KW-1185">Reference proteome</keyword>
<evidence type="ECO:0000313" key="3">
    <source>
        <dbReference type="Proteomes" id="UP001141806"/>
    </source>
</evidence>
<dbReference type="OrthoDB" id="1909920at2759"/>
<dbReference type="Gene3D" id="3.10.20.370">
    <property type="match status" value="1"/>
</dbReference>
<dbReference type="EMBL" id="JAMYWD010000009">
    <property type="protein sequence ID" value="KAJ4960393.1"/>
    <property type="molecule type" value="Genomic_DNA"/>
</dbReference>
<comment type="caution">
    <text evidence="2">The sequence shown here is derived from an EMBL/GenBank/DDBJ whole genome shotgun (WGS) entry which is preliminary data.</text>
</comment>
<dbReference type="Pfam" id="PF17919">
    <property type="entry name" value="RT_RNaseH_2"/>
    <property type="match status" value="1"/>
</dbReference>
<protein>
    <recommendedName>
        <fullName evidence="1">Reverse transcriptase/retrotransposon-derived protein RNase H-like domain-containing protein</fullName>
    </recommendedName>
</protein>